<dbReference type="Proteomes" id="UP000005615">
    <property type="component" value="Unassembled WGS sequence"/>
</dbReference>
<organism evidence="2 3">
    <name type="scientific">Aequoribacter fuscus</name>
    <dbReference type="NCBI Taxonomy" id="2518989"/>
    <lineage>
        <taxon>Bacteria</taxon>
        <taxon>Pseudomonadati</taxon>
        <taxon>Pseudomonadota</taxon>
        <taxon>Gammaproteobacteria</taxon>
        <taxon>Cellvibrionales</taxon>
        <taxon>Halieaceae</taxon>
        <taxon>Aequoribacter</taxon>
    </lineage>
</organism>
<dbReference type="InterPro" id="IPR051785">
    <property type="entry name" value="MMCE/EMCE_epimerase"/>
</dbReference>
<evidence type="ECO:0000256" key="1">
    <source>
        <dbReference type="ARBA" id="ARBA00022723"/>
    </source>
</evidence>
<evidence type="ECO:0000313" key="3">
    <source>
        <dbReference type="Proteomes" id="UP000005615"/>
    </source>
</evidence>
<dbReference type="GO" id="GO:0046491">
    <property type="term" value="P:L-methylmalonyl-CoA metabolic process"/>
    <property type="evidence" value="ECO:0007669"/>
    <property type="project" value="TreeGrafter"/>
</dbReference>
<dbReference type="EMBL" id="AEIG01000021">
    <property type="protein sequence ID" value="EGG30179.1"/>
    <property type="molecule type" value="Genomic_DNA"/>
</dbReference>
<gene>
    <name evidence="2" type="ORF">IMCC3088_882</name>
</gene>
<dbReference type="GO" id="GO:0046872">
    <property type="term" value="F:metal ion binding"/>
    <property type="evidence" value="ECO:0007669"/>
    <property type="project" value="UniProtKB-KW"/>
</dbReference>
<comment type="caution">
    <text evidence="2">The sequence shown here is derived from an EMBL/GenBank/DDBJ whole genome shotgun (WGS) entry which is preliminary data.</text>
</comment>
<dbReference type="PANTHER" id="PTHR43048:SF3">
    <property type="entry name" value="METHYLMALONYL-COA EPIMERASE, MITOCHONDRIAL"/>
    <property type="match status" value="1"/>
</dbReference>
<reference evidence="2 3" key="1">
    <citation type="journal article" date="2011" name="J. Bacteriol.">
        <title>Genome sequence of strain IMCC3088, a proteorhodopsin-containing marine bacterium belonging to the OM60/NOR5 clade.</title>
        <authorList>
            <person name="Jang Y."/>
            <person name="Oh H.M."/>
            <person name="Kang I."/>
            <person name="Lee K."/>
            <person name="Yang S.J."/>
            <person name="Cho J.C."/>
        </authorList>
    </citation>
    <scope>NUCLEOTIDE SEQUENCE [LARGE SCALE GENOMIC DNA]</scope>
    <source>
        <strain evidence="2 3">IMCC3088</strain>
    </source>
</reference>
<evidence type="ECO:0000313" key="2">
    <source>
        <dbReference type="EMBL" id="EGG30179.1"/>
    </source>
</evidence>
<dbReference type="Pfam" id="PF13669">
    <property type="entry name" value="Glyoxalase_4"/>
    <property type="match status" value="1"/>
</dbReference>
<sequence>MTPIISKLDHVSIAVTDLASAVKDYQTLFNTTLNARASSTENEAWLYTGNIWLRLHQSDDASGLHHMAFACSDWANAQRRIKQFTLAIDEPAAPEAKSSTVRLNPERTRGLSLSLMLQVAPSQDAVKTSRDVTGLDHVVIKTAQPEHTGFVYGSILGLDCRMDLSNPKWDSRLIFYRCGDLIVELYHPLSRREQDAPDSFFGLTWRVADVNATRTRLLDSGVLVSELRPGRKPGTAVFTVKSHTQDVPTLFIGPA</sequence>
<dbReference type="InterPro" id="IPR037523">
    <property type="entry name" value="VOC_core"/>
</dbReference>
<keyword evidence="1" id="KW-0479">Metal-binding</keyword>
<dbReference type="Pfam" id="PF00903">
    <property type="entry name" value="Glyoxalase"/>
    <property type="match status" value="1"/>
</dbReference>
<name>F3L0G1_9GAMM</name>
<dbReference type="Gene3D" id="3.10.180.10">
    <property type="entry name" value="2,3-Dihydroxybiphenyl 1,2-Dioxygenase, domain 1"/>
    <property type="match status" value="2"/>
</dbReference>
<proteinExistence type="predicted"/>
<dbReference type="eggNOG" id="COG0346">
    <property type="taxonomic scope" value="Bacteria"/>
</dbReference>
<dbReference type="RefSeq" id="WP_009575179.1">
    <property type="nucleotide sequence ID" value="NZ_AEIG01000021.1"/>
</dbReference>
<dbReference type="GO" id="GO:0004493">
    <property type="term" value="F:methylmalonyl-CoA epimerase activity"/>
    <property type="evidence" value="ECO:0007669"/>
    <property type="project" value="TreeGrafter"/>
</dbReference>
<accession>F3L0G1</accession>
<dbReference type="AlphaFoldDB" id="F3L0G1"/>
<keyword evidence="3" id="KW-1185">Reference proteome</keyword>
<dbReference type="OrthoDB" id="4373689at2"/>
<protein>
    <submittedName>
        <fullName evidence="2">Uncharacterized protein</fullName>
    </submittedName>
</protein>
<dbReference type="SUPFAM" id="SSF54593">
    <property type="entry name" value="Glyoxalase/Bleomycin resistance protein/Dihydroxybiphenyl dioxygenase"/>
    <property type="match status" value="2"/>
</dbReference>
<dbReference type="PANTHER" id="PTHR43048">
    <property type="entry name" value="METHYLMALONYL-COA EPIMERASE"/>
    <property type="match status" value="1"/>
</dbReference>
<dbReference type="STRING" id="2518989.IMCC3088_882"/>
<dbReference type="InterPro" id="IPR029068">
    <property type="entry name" value="Glyas_Bleomycin-R_OHBP_Dase"/>
</dbReference>
<dbReference type="PROSITE" id="PS51819">
    <property type="entry name" value="VOC"/>
    <property type="match status" value="1"/>
</dbReference>
<dbReference type="InterPro" id="IPR004360">
    <property type="entry name" value="Glyas_Fos-R_dOase_dom"/>
</dbReference>